<dbReference type="InterPro" id="IPR001753">
    <property type="entry name" value="Enoyl-CoA_hydra/iso"/>
</dbReference>
<gene>
    <name evidence="2" type="ORF">GWK48_08215</name>
</gene>
<evidence type="ECO:0000313" key="3">
    <source>
        <dbReference type="Proteomes" id="UP000509301"/>
    </source>
</evidence>
<dbReference type="EMBL" id="CP049074">
    <property type="protein sequence ID" value="QKR00361.1"/>
    <property type="molecule type" value="Genomic_DNA"/>
</dbReference>
<name>A0A6N0NYY0_9CREN</name>
<dbReference type="OrthoDB" id="27846at2157"/>
<dbReference type="SUPFAM" id="SSF52096">
    <property type="entry name" value="ClpP/crotonase"/>
    <property type="match status" value="1"/>
</dbReference>
<dbReference type="PANTHER" id="PTHR42964:SF1">
    <property type="entry name" value="POLYKETIDE BIOSYNTHESIS ENOYL-COA HYDRATASE PKSH-RELATED"/>
    <property type="match status" value="1"/>
</dbReference>
<dbReference type="RefSeq" id="WP_174631277.1">
    <property type="nucleotide sequence ID" value="NZ_CP049074.1"/>
</dbReference>
<dbReference type="PANTHER" id="PTHR42964">
    <property type="entry name" value="ENOYL-COA HYDRATASE"/>
    <property type="match status" value="1"/>
</dbReference>
<reference evidence="2 3" key="1">
    <citation type="submission" date="2020-02" db="EMBL/GenBank/DDBJ databases">
        <title>Comparative genome analysis reveals the metabolism and evolution of the thermophilic archaeal genus Metallosphaera.</title>
        <authorList>
            <person name="Jiang C."/>
        </authorList>
    </citation>
    <scope>NUCLEOTIDE SEQUENCE [LARGE SCALE GENOMIC DNA]</scope>
    <source>
        <strain evidence="2 3">Ric-A</strain>
    </source>
</reference>
<evidence type="ECO:0000256" key="1">
    <source>
        <dbReference type="ARBA" id="ARBA00005254"/>
    </source>
</evidence>
<keyword evidence="3" id="KW-1185">Reference proteome</keyword>
<comment type="similarity">
    <text evidence="1">Belongs to the enoyl-CoA hydratase/isomerase family.</text>
</comment>
<organism evidence="2 3">
    <name type="scientific">Metallosphaera tengchongensis</name>
    <dbReference type="NCBI Taxonomy" id="1532350"/>
    <lineage>
        <taxon>Archaea</taxon>
        <taxon>Thermoproteota</taxon>
        <taxon>Thermoprotei</taxon>
        <taxon>Sulfolobales</taxon>
        <taxon>Sulfolobaceae</taxon>
        <taxon>Metallosphaera</taxon>
    </lineage>
</organism>
<dbReference type="Proteomes" id="UP000509301">
    <property type="component" value="Chromosome"/>
</dbReference>
<dbReference type="Pfam" id="PF00378">
    <property type="entry name" value="ECH_1"/>
    <property type="match status" value="1"/>
</dbReference>
<proteinExistence type="inferred from homology"/>
<keyword evidence="2" id="KW-0413">Isomerase</keyword>
<dbReference type="GO" id="GO:0008300">
    <property type="term" value="P:isoprenoid catabolic process"/>
    <property type="evidence" value="ECO:0007669"/>
    <property type="project" value="TreeGrafter"/>
</dbReference>
<evidence type="ECO:0000313" key="2">
    <source>
        <dbReference type="EMBL" id="QKR00361.1"/>
    </source>
</evidence>
<sequence>MVVNLERRKNYLLLSFNTEGKYNVFNSRFMIDMIDALDKVEKVRDVHYLVVRGENGNFGSGADIRELLKASTDKEYAKVFFGHMKDLFVKMMSINKVTIGLVENVAFGASMELLLILDVVLAKSGTRFAAPGGKLGVFPPVLVSIGPYILGHRASRKLAMLGEELDTKRALGVGLIDQEVEDLDKGLVEILERMKQMSPSSLVRMRKLILFSLIPYLDKAFEELSTQVITDEAREGIGSYLSKTSPSWTSVSFS</sequence>
<dbReference type="AlphaFoldDB" id="A0A6N0NYY0"/>
<dbReference type="Gene3D" id="3.90.226.10">
    <property type="entry name" value="2-enoyl-CoA Hydratase, Chain A, domain 1"/>
    <property type="match status" value="1"/>
</dbReference>
<dbReference type="CDD" id="cd06558">
    <property type="entry name" value="crotonase-like"/>
    <property type="match status" value="1"/>
</dbReference>
<protein>
    <submittedName>
        <fullName evidence="2">Enoyl-CoA hydratase/isomerase family protein</fullName>
    </submittedName>
</protein>
<dbReference type="InterPro" id="IPR029045">
    <property type="entry name" value="ClpP/crotonase-like_dom_sf"/>
</dbReference>
<dbReference type="KEGG" id="mten:GWK48_08215"/>
<dbReference type="GO" id="GO:0016853">
    <property type="term" value="F:isomerase activity"/>
    <property type="evidence" value="ECO:0007669"/>
    <property type="project" value="UniProtKB-KW"/>
</dbReference>
<dbReference type="GeneID" id="55641924"/>
<dbReference type="InterPro" id="IPR051683">
    <property type="entry name" value="Enoyl-CoA_Hydratase/Isomerase"/>
</dbReference>
<accession>A0A6N0NYY0</accession>